<evidence type="ECO:0000259" key="3">
    <source>
        <dbReference type="PROSITE" id="PS50937"/>
    </source>
</evidence>
<dbReference type="PANTHER" id="PTHR30204:SF98">
    <property type="entry name" value="HTH-TYPE TRANSCRIPTIONAL REGULATOR ADHR"/>
    <property type="match status" value="1"/>
</dbReference>
<organism evidence="4 5">
    <name type="scientific">Lipingzhangella rawalii</name>
    <dbReference type="NCBI Taxonomy" id="2055835"/>
    <lineage>
        <taxon>Bacteria</taxon>
        <taxon>Bacillati</taxon>
        <taxon>Actinomycetota</taxon>
        <taxon>Actinomycetes</taxon>
        <taxon>Streptosporangiales</taxon>
        <taxon>Nocardiopsidaceae</taxon>
        <taxon>Lipingzhangella</taxon>
    </lineage>
</organism>
<feature type="compositionally biased region" description="Basic and acidic residues" evidence="2">
    <location>
        <begin position="208"/>
        <end position="227"/>
    </location>
</feature>
<dbReference type="InterPro" id="IPR000551">
    <property type="entry name" value="MerR-type_HTH_dom"/>
</dbReference>
<feature type="region of interest" description="Disordered" evidence="2">
    <location>
        <begin position="202"/>
        <end position="227"/>
    </location>
</feature>
<protein>
    <submittedName>
        <fullName evidence="4">MerR family transcriptional regulator</fullName>
    </submittedName>
</protein>
<keyword evidence="5" id="KW-1185">Reference proteome</keyword>
<evidence type="ECO:0000256" key="1">
    <source>
        <dbReference type="ARBA" id="ARBA00023125"/>
    </source>
</evidence>
<gene>
    <name evidence="4" type="ORF">RIF23_04390</name>
</gene>
<reference evidence="5" key="1">
    <citation type="submission" date="2023-07" db="EMBL/GenBank/DDBJ databases">
        <title>Novel species in the genus Lipingzhangella isolated from Sambhar Salt Lake.</title>
        <authorList>
            <person name="Jiya N."/>
            <person name="Kajale S."/>
            <person name="Sharma A."/>
        </authorList>
    </citation>
    <scope>NUCLEOTIDE SEQUENCE [LARGE SCALE GENOMIC DNA]</scope>
    <source>
        <strain evidence="5">LS1_29</strain>
    </source>
</reference>
<sequence>MRISELSRRSEVPIPTIKYYLRQGLLPPGQSTGRTQAVYGEDHLRRLRLIRALVNVAGLSVAATREVLAAVDAHTDTFAKLGEVHHALPSPMPEAEPPDSTATSHASELIAAMDWQVSQRSPHRTQLAQALAALRRLGFPPDTEILRRYAELADQTARIDLDQMMHQEDPIDQAERALVGSLLLTPVLVALRRLAQENEAAARLAPSKHVDHGARNADDSAGEPRAR</sequence>
<dbReference type="InterPro" id="IPR047057">
    <property type="entry name" value="MerR_fam"/>
</dbReference>
<dbReference type="EMBL" id="JAVLVT010000001">
    <property type="protein sequence ID" value="MDS1269534.1"/>
    <property type="molecule type" value="Genomic_DNA"/>
</dbReference>
<dbReference type="InterPro" id="IPR009061">
    <property type="entry name" value="DNA-bd_dom_put_sf"/>
</dbReference>
<dbReference type="Gene3D" id="1.10.1660.10">
    <property type="match status" value="1"/>
</dbReference>
<feature type="domain" description="HTH merR-type" evidence="3">
    <location>
        <begin position="1"/>
        <end position="70"/>
    </location>
</feature>
<dbReference type="Proteomes" id="UP001250214">
    <property type="component" value="Unassembled WGS sequence"/>
</dbReference>
<dbReference type="Pfam" id="PF13411">
    <property type="entry name" value="MerR_1"/>
    <property type="match status" value="1"/>
</dbReference>
<accession>A0ABU2H2K3</accession>
<dbReference type="PROSITE" id="PS50937">
    <property type="entry name" value="HTH_MERR_2"/>
    <property type="match status" value="1"/>
</dbReference>
<keyword evidence="1" id="KW-0238">DNA-binding</keyword>
<evidence type="ECO:0000313" key="4">
    <source>
        <dbReference type="EMBL" id="MDS1269534.1"/>
    </source>
</evidence>
<comment type="caution">
    <text evidence="4">The sequence shown here is derived from an EMBL/GenBank/DDBJ whole genome shotgun (WGS) entry which is preliminary data.</text>
</comment>
<dbReference type="SUPFAM" id="SSF46955">
    <property type="entry name" value="Putative DNA-binding domain"/>
    <property type="match status" value="1"/>
</dbReference>
<proteinExistence type="predicted"/>
<dbReference type="SMART" id="SM00422">
    <property type="entry name" value="HTH_MERR"/>
    <property type="match status" value="1"/>
</dbReference>
<dbReference type="PANTHER" id="PTHR30204">
    <property type="entry name" value="REDOX-CYCLING DRUG-SENSING TRANSCRIPTIONAL ACTIVATOR SOXR"/>
    <property type="match status" value="1"/>
</dbReference>
<evidence type="ECO:0000313" key="5">
    <source>
        <dbReference type="Proteomes" id="UP001250214"/>
    </source>
</evidence>
<dbReference type="RefSeq" id="WP_310910999.1">
    <property type="nucleotide sequence ID" value="NZ_JAVLVT010000001.1"/>
</dbReference>
<evidence type="ECO:0000256" key="2">
    <source>
        <dbReference type="SAM" id="MobiDB-lite"/>
    </source>
</evidence>
<name>A0ABU2H2K3_9ACTN</name>